<name>Q5EFG8_9SCOR</name>
<sequence length="178" mass="20142">WDNLSAKTLKNLLAPILTELFNHSFSEGVFPQCLKKSFVTSILVSGKTQPGNYRPIAVLPIISKLLEKCMSTRLINYLESNNLITEHQYGFRQKSNTESASLTLLIKSETAWKNEYCATIFLDSPKAFDGVDHTLLLNKLPSFGVLGHSQKWFTSYLNQRFHSVRINSTISDQQEALT</sequence>
<reference evidence="2" key="1">
    <citation type="journal article" date="2006" name="Mol. Genet. Genomics">
        <title>Divergent non-LTR retrotransposon lineages from the genomes of scorpions (Arachnida: Scorpiones).</title>
        <authorList>
            <person name="Glushkov S."/>
            <person name="Novikova O."/>
            <person name="Blinov A."/>
            <person name="Fet V."/>
        </authorList>
    </citation>
    <scope>NUCLEOTIDE SEQUENCE</scope>
</reference>
<dbReference type="EMBL" id="AY894768">
    <property type="protein sequence ID" value="AAX07246.1"/>
    <property type="molecule type" value="Genomic_DNA"/>
</dbReference>
<dbReference type="GO" id="GO:0003964">
    <property type="term" value="F:RNA-directed DNA polymerase activity"/>
    <property type="evidence" value="ECO:0007669"/>
    <property type="project" value="UniProtKB-KW"/>
</dbReference>
<proteinExistence type="predicted"/>
<gene>
    <name evidence="2" type="primary">RT</name>
</gene>
<dbReference type="SUPFAM" id="SSF56672">
    <property type="entry name" value="DNA/RNA polymerases"/>
    <property type="match status" value="1"/>
</dbReference>
<feature type="non-terminal residue" evidence="2">
    <location>
        <position position="178"/>
    </location>
</feature>
<dbReference type="PANTHER" id="PTHR19446">
    <property type="entry name" value="REVERSE TRANSCRIPTASES"/>
    <property type="match status" value="1"/>
</dbReference>
<evidence type="ECO:0000313" key="2">
    <source>
        <dbReference type="EMBL" id="AAX07246.1"/>
    </source>
</evidence>
<dbReference type="InterPro" id="IPR000477">
    <property type="entry name" value="RT_dom"/>
</dbReference>
<keyword evidence="2" id="KW-0548">Nucleotidyltransferase</keyword>
<keyword evidence="2" id="KW-0808">Transferase</keyword>
<accession>Q5EFG8</accession>
<dbReference type="AlphaFoldDB" id="Q5EFG8"/>
<feature type="non-terminal residue" evidence="2">
    <location>
        <position position="1"/>
    </location>
</feature>
<organism evidence="2">
    <name type="scientific">Hadogenes bicolor</name>
    <dbReference type="NCBI Taxonomy" id="311988"/>
    <lineage>
        <taxon>Eukaryota</taxon>
        <taxon>Metazoa</taxon>
        <taxon>Ecdysozoa</taxon>
        <taxon>Arthropoda</taxon>
        <taxon>Chelicerata</taxon>
        <taxon>Arachnida</taxon>
        <taxon>Scorpiones</taxon>
        <taxon>Iurida</taxon>
        <taxon>Scorpionoidea</taxon>
        <taxon>Hemiscorpiidae</taxon>
        <taxon>Hadogenes</taxon>
    </lineage>
</organism>
<dbReference type="InterPro" id="IPR043502">
    <property type="entry name" value="DNA/RNA_pol_sf"/>
</dbReference>
<evidence type="ECO:0000259" key="1">
    <source>
        <dbReference type="Pfam" id="PF00078"/>
    </source>
</evidence>
<protein>
    <submittedName>
        <fullName evidence="2">Reverse transcriptase</fullName>
    </submittedName>
</protein>
<keyword evidence="2" id="KW-0695">RNA-directed DNA polymerase</keyword>
<dbReference type="Pfam" id="PF00078">
    <property type="entry name" value="RVT_1"/>
    <property type="match status" value="1"/>
</dbReference>
<feature type="domain" description="Reverse transcriptase" evidence="1">
    <location>
        <begin position="47"/>
        <end position="165"/>
    </location>
</feature>